<reference evidence="1" key="1">
    <citation type="submission" date="2023-01" db="EMBL/GenBank/DDBJ databases">
        <title>Human gut microbiome strain richness.</title>
        <authorList>
            <person name="Chen-Liaw A."/>
        </authorList>
    </citation>
    <scope>NUCLEOTIDE SEQUENCE</scope>
    <source>
        <strain evidence="1">1001275st1_F4_1001275B_160808</strain>
    </source>
</reference>
<name>A0AAW6E7P2_9FIRM</name>
<comment type="caution">
    <text evidence="1">The sequence shown here is derived from an EMBL/GenBank/DDBJ whole genome shotgun (WGS) entry which is preliminary data.</text>
</comment>
<dbReference type="AlphaFoldDB" id="A0AAW6E7P2"/>
<evidence type="ECO:0000313" key="1">
    <source>
        <dbReference type="EMBL" id="MDB8745183.1"/>
    </source>
</evidence>
<dbReference type="Proteomes" id="UP001211015">
    <property type="component" value="Unassembled WGS sequence"/>
</dbReference>
<dbReference type="RefSeq" id="WP_195249467.1">
    <property type="nucleotide sequence ID" value="NZ_CAKXLK010000017.1"/>
</dbReference>
<sequence length="55" mass="6290">MTAKKADNISKAVNIMTLWDKFFESGRIEDYLTYAAHRKEDTDNADLYGTDTEGK</sequence>
<accession>A0AAW6E7P2</accession>
<evidence type="ECO:0000313" key="2">
    <source>
        <dbReference type="Proteomes" id="UP001211015"/>
    </source>
</evidence>
<dbReference type="EMBL" id="JAQMLV010000011">
    <property type="protein sequence ID" value="MDB8745183.1"/>
    <property type="molecule type" value="Genomic_DNA"/>
</dbReference>
<gene>
    <name evidence="1" type="ORF">PNU62_09165</name>
</gene>
<proteinExistence type="predicted"/>
<protein>
    <submittedName>
        <fullName evidence="1">Uncharacterized protein</fullName>
    </submittedName>
</protein>
<organism evidence="1 2">
    <name type="scientific">Ruminococcus bicirculans</name>
    <name type="common">ex Wegman et al. 2014</name>
    <dbReference type="NCBI Taxonomy" id="1160721"/>
    <lineage>
        <taxon>Bacteria</taxon>
        <taxon>Bacillati</taxon>
        <taxon>Bacillota</taxon>
        <taxon>Clostridia</taxon>
        <taxon>Eubacteriales</taxon>
        <taxon>Oscillospiraceae</taxon>
        <taxon>Ruminococcus</taxon>
    </lineage>
</organism>